<evidence type="ECO:0000256" key="1">
    <source>
        <dbReference type="RuleBase" id="RU362001"/>
    </source>
</evidence>
<protein>
    <recommendedName>
        <fullName evidence="1">ESAT-6-like protein</fullName>
    </recommendedName>
</protein>
<evidence type="ECO:0000313" key="3">
    <source>
        <dbReference type="Proteomes" id="UP001165079"/>
    </source>
</evidence>
<dbReference type="EMBL" id="BSTX01000007">
    <property type="protein sequence ID" value="GLZ81801.1"/>
    <property type="molecule type" value="Genomic_DNA"/>
</dbReference>
<dbReference type="InterPro" id="IPR036689">
    <property type="entry name" value="ESAT-6-like_sf"/>
</dbReference>
<organism evidence="2 3">
    <name type="scientific">Actinorhabdospora filicis</name>
    <dbReference type="NCBI Taxonomy" id="1785913"/>
    <lineage>
        <taxon>Bacteria</taxon>
        <taxon>Bacillati</taxon>
        <taxon>Actinomycetota</taxon>
        <taxon>Actinomycetes</taxon>
        <taxon>Micromonosporales</taxon>
        <taxon>Micromonosporaceae</taxon>
        <taxon>Actinorhabdospora</taxon>
    </lineage>
</organism>
<proteinExistence type="inferred from homology"/>
<evidence type="ECO:0000313" key="2">
    <source>
        <dbReference type="EMBL" id="GLZ81801.1"/>
    </source>
</evidence>
<dbReference type="Pfam" id="PF06013">
    <property type="entry name" value="WXG100"/>
    <property type="match status" value="1"/>
</dbReference>
<dbReference type="Proteomes" id="UP001165079">
    <property type="component" value="Unassembled WGS sequence"/>
</dbReference>
<reference evidence="2" key="1">
    <citation type="submission" date="2023-03" db="EMBL/GenBank/DDBJ databases">
        <title>Actinorhabdospora filicis NBRC 111898.</title>
        <authorList>
            <person name="Ichikawa N."/>
            <person name="Sato H."/>
            <person name="Tonouchi N."/>
        </authorList>
    </citation>
    <scope>NUCLEOTIDE SEQUENCE</scope>
    <source>
        <strain evidence="2">NBRC 111898</strain>
    </source>
</reference>
<dbReference type="SUPFAM" id="SSF140453">
    <property type="entry name" value="EsxAB dimer-like"/>
    <property type="match status" value="1"/>
</dbReference>
<dbReference type="NCBIfam" id="TIGR03930">
    <property type="entry name" value="WXG100_ESAT6"/>
    <property type="match status" value="1"/>
</dbReference>
<dbReference type="AlphaFoldDB" id="A0A9W6WDN7"/>
<comment type="similarity">
    <text evidence="1">Belongs to the WXG100 family.</text>
</comment>
<comment type="caution">
    <text evidence="2">The sequence shown here is derived from an EMBL/GenBank/DDBJ whole genome shotgun (WGS) entry which is preliminary data.</text>
</comment>
<keyword evidence="3" id="KW-1185">Reference proteome</keyword>
<dbReference type="RefSeq" id="WP_285667354.1">
    <property type="nucleotide sequence ID" value="NZ_BSTX01000007.1"/>
</dbReference>
<accession>A0A9W6WDN7</accession>
<gene>
    <name evidence="2" type="ORF">Afil01_66080</name>
</gene>
<sequence length="94" mass="10418">MTRLKVDPGQLEQAESEIKAAAAQLDGILDGLAAKLEAMEWQGQDQAAYEEYKAKWAKATQGLNETLNRIGATVGQAREEYVNTELYNAKQFQV</sequence>
<dbReference type="Gene3D" id="1.10.287.1060">
    <property type="entry name" value="ESAT-6-like"/>
    <property type="match status" value="1"/>
</dbReference>
<name>A0A9W6WDN7_9ACTN</name>
<dbReference type="InterPro" id="IPR010310">
    <property type="entry name" value="T7SS_ESAT-6-like"/>
</dbReference>